<dbReference type="EMBL" id="LNUW01000038">
    <property type="protein sequence ID" value="KXG84076.1"/>
    <property type="molecule type" value="Genomic_DNA"/>
</dbReference>
<dbReference type="InterPro" id="IPR036866">
    <property type="entry name" value="RibonucZ/Hydroxyglut_hydro"/>
</dbReference>
<evidence type="ECO:0000256" key="4">
    <source>
        <dbReference type="ARBA" id="ARBA00022833"/>
    </source>
</evidence>
<keyword evidence="2" id="KW-0479">Metal-binding</keyword>
<dbReference type="Pfam" id="PF00753">
    <property type="entry name" value="Lactamase_B"/>
    <property type="match status" value="1"/>
</dbReference>
<evidence type="ECO:0000259" key="5">
    <source>
        <dbReference type="SMART" id="SM00849"/>
    </source>
</evidence>
<organism evidence="6 7">
    <name type="scientific">Agrobacterium bohemicum</name>
    <dbReference type="NCBI Taxonomy" id="2052828"/>
    <lineage>
        <taxon>Bacteria</taxon>
        <taxon>Pseudomonadati</taxon>
        <taxon>Pseudomonadota</taxon>
        <taxon>Alphaproteobacteria</taxon>
        <taxon>Hyphomicrobiales</taxon>
        <taxon>Rhizobiaceae</taxon>
        <taxon>Rhizobium/Agrobacterium group</taxon>
        <taxon>Agrobacterium</taxon>
    </lineage>
</organism>
<dbReference type="SUPFAM" id="SSF56281">
    <property type="entry name" value="Metallo-hydrolase/oxidoreductase"/>
    <property type="match status" value="1"/>
</dbReference>
<gene>
    <name evidence="6" type="ORF">ATO67_13770</name>
</gene>
<evidence type="ECO:0000256" key="2">
    <source>
        <dbReference type="ARBA" id="ARBA00022723"/>
    </source>
</evidence>
<comment type="similarity">
    <text evidence="1">Belongs to the metallo-beta-lactamase superfamily.</text>
</comment>
<protein>
    <recommendedName>
        <fullName evidence="5">Metallo-beta-lactamase domain-containing protein</fullName>
    </recommendedName>
</protein>
<dbReference type="GO" id="GO:0046872">
    <property type="term" value="F:metal ion binding"/>
    <property type="evidence" value="ECO:0007669"/>
    <property type="project" value="UniProtKB-KW"/>
</dbReference>
<dbReference type="RefSeq" id="WP_067650027.1">
    <property type="nucleotide sequence ID" value="NZ_KQ961030.1"/>
</dbReference>
<comment type="caution">
    <text evidence="6">The sequence shown here is derived from an EMBL/GenBank/DDBJ whole genome shotgun (WGS) entry which is preliminary data.</text>
</comment>
<dbReference type="PANTHER" id="PTHR42978">
    <property type="entry name" value="QUORUM-QUENCHING LACTONASE YTNP-RELATED-RELATED"/>
    <property type="match status" value="1"/>
</dbReference>
<feature type="domain" description="Metallo-beta-lactamase" evidence="5">
    <location>
        <begin position="58"/>
        <end position="272"/>
    </location>
</feature>
<dbReference type="PANTHER" id="PTHR42978:SF6">
    <property type="entry name" value="QUORUM-QUENCHING LACTONASE YTNP-RELATED"/>
    <property type="match status" value="1"/>
</dbReference>
<reference evidence="6 7" key="1">
    <citation type="submission" date="2015-11" db="EMBL/GenBank/DDBJ databases">
        <title>Draft genome sequence of Agrobacterium sp. R89-1.</title>
        <authorList>
            <person name="Zahradnik J."/>
            <person name="Kyslikova E."/>
            <person name="Palyzova A."/>
            <person name="Kyslik P."/>
        </authorList>
    </citation>
    <scope>NUCLEOTIDE SEQUENCE [LARGE SCALE GENOMIC DNA]</scope>
    <source>
        <strain evidence="6 7">R89-1</strain>
    </source>
</reference>
<keyword evidence="3" id="KW-0378">Hydrolase</keyword>
<dbReference type="SMART" id="SM00849">
    <property type="entry name" value="Lactamase_B"/>
    <property type="match status" value="1"/>
</dbReference>
<dbReference type="Gene3D" id="3.60.15.10">
    <property type="entry name" value="Ribonuclease Z/Hydroxyacylglutathione hydrolase-like"/>
    <property type="match status" value="1"/>
</dbReference>
<evidence type="ECO:0000256" key="3">
    <source>
        <dbReference type="ARBA" id="ARBA00022801"/>
    </source>
</evidence>
<dbReference type="CDD" id="cd16277">
    <property type="entry name" value="metallo-hydrolase-like_MBL-fold"/>
    <property type="match status" value="1"/>
</dbReference>
<evidence type="ECO:0000313" key="7">
    <source>
        <dbReference type="Proteomes" id="UP000070498"/>
    </source>
</evidence>
<evidence type="ECO:0000313" key="6">
    <source>
        <dbReference type="EMBL" id="KXG84076.1"/>
    </source>
</evidence>
<dbReference type="InterPro" id="IPR051013">
    <property type="entry name" value="MBL_superfamily_lactonases"/>
</dbReference>
<dbReference type="Proteomes" id="UP000070498">
    <property type="component" value="Unassembled WGS sequence"/>
</dbReference>
<keyword evidence="4" id="KW-0862">Zinc</keyword>
<dbReference type="AlphaFoldDB" id="A0A135NY62"/>
<keyword evidence="7" id="KW-1185">Reference proteome</keyword>
<name>A0A135NY62_9HYPH</name>
<dbReference type="STRING" id="2052828.ATO67_13770"/>
<accession>A0A135NY62</accession>
<proteinExistence type="inferred from homology"/>
<dbReference type="GO" id="GO:0016787">
    <property type="term" value="F:hydrolase activity"/>
    <property type="evidence" value="ECO:0007669"/>
    <property type="project" value="UniProtKB-KW"/>
</dbReference>
<sequence>MQYATQQKMGHYSITKISEQELLSFAPGKLFPELGEQAVDPALFPPTLLSPAGNARLSIHSWLISDGSQNILVDTGAGAKKSRPYAPYFDSLTPPFLERLQAAGVRPEDVDVVLLTHLHVDHVGWNTVWDGQIWRPTFPNARYIFSADEYRFFSAPENQIDRHRTSFMARADSVDPVVESGQAIMVSVDGSEVLPGIRYLPTPGHSPFHASIAVETGEGVALFAGDTLHHHAQVLRPDVNSIFDAEPEKAQQSRLRLLEWASVPQTVLFGAHLAGTSVIRIAKTSEGYRWREA</sequence>
<evidence type="ECO:0000256" key="1">
    <source>
        <dbReference type="ARBA" id="ARBA00007749"/>
    </source>
</evidence>
<dbReference type="InterPro" id="IPR001279">
    <property type="entry name" value="Metallo-B-lactamas"/>
</dbReference>